<name>A0A160FUI7_9BURK</name>
<dbReference type="SUPFAM" id="SSF56801">
    <property type="entry name" value="Acetyl-CoA synthetase-like"/>
    <property type="match status" value="1"/>
</dbReference>
<evidence type="ECO:0000313" key="5">
    <source>
        <dbReference type="Proteomes" id="UP000076852"/>
    </source>
</evidence>
<dbReference type="InterPro" id="IPR020845">
    <property type="entry name" value="AMP-binding_CS"/>
</dbReference>
<dbReference type="RefSeq" id="WP_063500133.1">
    <property type="nucleotide sequence ID" value="NZ_CP014579.1"/>
</dbReference>
<feature type="domain" description="AMP-dependent synthetase/ligase" evidence="2">
    <location>
        <begin position="38"/>
        <end position="421"/>
    </location>
</feature>
<dbReference type="Gene3D" id="3.40.50.12780">
    <property type="entry name" value="N-terminal domain of ligase-like"/>
    <property type="match status" value="1"/>
</dbReference>
<evidence type="ECO:0000256" key="1">
    <source>
        <dbReference type="SAM" id="Phobius"/>
    </source>
</evidence>
<dbReference type="PROSITE" id="PS00455">
    <property type="entry name" value="AMP_BINDING"/>
    <property type="match status" value="1"/>
</dbReference>
<dbReference type="Pfam" id="PF13193">
    <property type="entry name" value="AMP-binding_C"/>
    <property type="match status" value="1"/>
</dbReference>
<feature type="domain" description="AMP-binding enzyme C-terminal" evidence="3">
    <location>
        <begin position="471"/>
        <end position="546"/>
    </location>
</feature>
<dbReference type="Pfam" id="PF00501">
    <property type="entry name" value="AMP-binding"/>
    <property type="match status" value="1"/>
</dbReference>
<dbReference type="Proteomes" id="UP000076852">
    <property type="component" value="Chromosome 2"/>
</dbReference>
<dbReference type="PANTHER" id="PTHR43201">
    <property type="entry name" value="ACYL-COA SYNTHETASE"/>
    <property type="match status" value="1"/>
</dbReference>
<dbReference type="OrthoDB" id="9766486at2"/>
<dbReference type="EMBL" id="CP014579">
    <property type="protein sequence ID" value="ANB76925.1"/>
    <property type="molecule type" value="Genomic_DNA"/>
</dbReference>
<feature type="transmembrane region" description="Helical" evidence="1">
    <location>
        <begin position="297"/>
        <end position="317"/>
    </location>
</feature>
<dbReference type="KEGG" id="buz:AYM40_32805"/>
<proteinExistence type="predicted"/>
<dbReference type="InterPro" id="IPR000873">
    <property type="entry name" value="AMP-dep_synth/lig_dom"/>
</dbReference>
<gene>
    <name evidence="4" type="ORF">AYM40_32805</name>
</gene>
<keyword evidence="1" id="KW-1133">Transmembrane helix</keyword>
<feature type="transmembrane region" description="Helical" evidence="1">
    <location>
        <begin position="253"/>
        <end position="276"/>
    </location>
</feature>
<evidence type="ECO:0008006" key="6">
    <source>
        <dbReference type="Google" id="ProtNLM"/>
    </source>
</evidence>
<keyword evidence="1" id="KW-0812">Transmembrane</keyword>
<dbReference type="InterPro" id="IPR025110">
    <property type="entry name" value="AMP-bd_C"/>
</dbReference>
<protein>
    <recommendedName>
        <fullName evidence="6">Acyl-CoA synthetase</fullName>
    </recommendedName>
</protein>
<accession>A0A160FUI7</accession>
<evidence type="ECO:0000259" key="3">
    <source>
        <dbReference type="Pfam" id="PF13193"/>
    </source>
</evidence>
<dbReference type="Gene3D" id="3.30.300.30">
    <property type="match status" value="1"/>
</dbReference>
<dbReference type="PANTHER" id="PTHR43201:SF32">
    <property type="entry name" value="2-SUCCINYLBENZOATE--COA LIGASE, CHLOROPLASTIC_PEROXISOMAL"/>
    <property type="match status" value="1"/>
</dbReference>
<reference evidence="4 5" key="1">
    <citation type="journal article" date="2016" name="Gene">
        <title>PacBio SMRT assembly of a complex multi-replicon genome reveals chlorocatechol degradative operon in a region of genome plasticity.</title>
        <authorList>
            <person name="Ricker N."/>
            <person name="Shen S.Y."/>
            <person name="Goordial J."/>
            <person name="Jin S."/>
            <person name="Fulthorpe R.R."/>
        </authorList>
    </citation>
    <scope>NUCLEOTIDE SEQUENCE [LARGE SCALE GENOMIC DNA]</scope>
    <source>
        <strain evidence="4 5">OLGA172</strain>
    </source>
</reference>
<dbReference type="AlphaFoldDB" id="A0A160FUI7"/>
<evidence type="ECO:0000259" key="2">
    <source>
        <dbReference type="Pfam" id="PF00501"/>
    </source>
</evidence>
<keyword evidence="1" id="KW-0472">Membrane</keyword>
<dbReference type="GO" id="GO:0006631">
    <property type="term" value="P:fatty acid metabolic process"/>
    <property type="evidence" value="ECO:0007669"/>
    <property type="project" value="TreeGrafter"/>
</dbReference>
<sequence>MGHHNHSITLTSLRDIDGLERQSSFEEVSPAQTVYGVFAASAARYGDRCALNMVLSGEESELTRRVGYRALLEGITRSANLFASLGGENAGVAYLLPSLIETHFVLWGAETSGFAVPLNPLLTPEQIVELVRAAGAKLLVTVGPALDAQIWGKSVHVKRALPNLSVVCIEPPAQPEVNCVSFHEAVAQRGGDRLEFSASNSPDSIVAYFHTGGTTGGPKLVAHTSRNQVCAAFGAAALMGLRETDRVTNGMPMFHVGGAIAGSLSFFMRGAEIVVLSPQGLRNPDIVRRFWNIVDRFGITVLVAVPTALTAILAIPVTGSLATVRFGLTGAAPIPRSVVERFTALTGKPLHEILGMTESGGVTAVDPTGDQPTAGSVGIRLPYTTLRVRRRNQDGRLGDDCVAGEVGVLFVTGPTVSPGYLDSTQNDKVFADGGLDTGDLAYLSADGKLFIAGRAKDIIIRSGHNIDPAMVEAAFARCPSVATAVVVGQPDPYAGELPIAYVTLSAGMEATEAELIEFACQYIAERPAWPKRVHIVDALPMTAVGKVHKPALRADATVRLLRSTLAALARDPSLEIEARVGGKRGLEVVVTMSGADDAAVEKVDAEMKKFLFEYSIRRTNTSLQTPS</sequence>
<dbReference type="InterPro" id="IPR042099">
    <property type="entry name" value="ANL_N_sf"/>
</dbReference>
<dbReference type="GO" id="GO:0031956">
    <property type="term" value="F:medium-chain fatty acid-CoA ligase activity"/>
    <property type="evidence" value="ECO:0007669"/>
    <property type="project" value="TreeGrafter"/>
</dbReference>
<evidence type="ECO:0000313" key="4">
    <source>
        <dbReference type="EMBL" id="ANB76925.1"/>
    </source>
</evidence>
<dbReference type="InterPro" id="IPR045851">
    <property type="entry name" value="AMP-bd_C_sf"/>
</dbReference>
<dbReference type="STRING" id="1804984.AYM40_32805"/>
<keyword evidence="5" id="KW-1185">Reference proteome</keyword>
<organism evidence="4 5">
    <name type="scientific">Paraburkholderia phytofirmans OLGA172</name>
    <dbReference type="NCBI Taxonomy" id="1417228"/>
    <lineage>
        <taxon>Bacteria</taxon>
        <taxon>Pseudomonadati</taxon>
        <taxon>Pseudomonadota</taxon>
        <taxon>Betaproteobacteria</taxon>
        <taxon>Burkholderiales</taxon>
        <taxon>Burkholderiaceae</taxon>
        <taxon>Paraburkholderia</taxon>
    </lineage>
</organism>